<dbReference type="Proteomes" id="UP000822476">
    <property type="component" value="Unassembled WGS sequence"/>
</dbReference>
<gene>
    <name evidence="1" type="ORF">EG68_08504</name>
</gene>
<name>A0A8S9YBX3_9TREM</name>
<accession>A0A8S9YBX3</accession>
<organism evidence="1 2">
    <name type="scientific">Paragonimus skrjabini miyazakii</name>
    <dbReference type="NCBI Taxonomy" id="59628"/>
    <lineage>
        <taxon>Eukaryota</taxon>
        <taxon>Metazoa</taxon>
        <taxon>Spiralia</taxon>
        <taxon>Lophotrochozoa</taxon>
        <taxon>Platyhelminthes</taxon>
        <taxon>Trematoda</taxon>
        <taxon>Digenea</taxon>
        <taxon>Plagiorchiida</taxon>
        <taxon>Troglotremata</taxon>
        <taxon>Troglotrematidae</taxon>
        <taxon>Paragonimus</taxon>
    </lineage>
</organism>
<sequence length="89" mass="10288">MTKKRSCQSLNFSLNVVNSFTRPTLILKYLKSIVTNRPFSTKFYAMTSMIPACLRSSFFTVSTDTLKTIFTWIHLVIRTKPISHNCCFI</sequence>
<dbReference type="AlphaFoldDB" id="A0A8S9YBX3"/>
<dbReference type="EMBL" id="JTDE01021747">
    <property type="protein sequence ID" value="KAF7232528.1"/>
    <property type="molecule type" value="Genomic_DNA"/>
</dbReference>
<keyword evidence="2" id="KW-1185">Reference proteome</keyword>
<evidence type="ECO:0000313" key="2">
    <source>
        <dbReference type="Proteomes" id="UP000822476"/>
    </source>
</evidence>
<reference evidence="1" key="1">
    <citation type="submission" date="2019-07" db="EMBL/GenBank/DDBJ databases">
        <title>Annotation for the trematode Paragonimus miyazaki's.</title>
        <authorList>
            <person name="Choi Y.-J."/>
        </authorList>
    </citation>
    <scope>NUCLEOTIDE SEQUENCE</scope>
    <source>
        <strain evidence="1">Japan</strain>
    </source>
</reference>
<evidence type="ECO:0000313" key="1">
    <source>
        <dbReference type="EMBL" id="KAF7232528.1"/>
    </source>
</evidence>
<protein>
    <submittedName>
        <fullName evidence="1">Uncharacterized protein</fullName>
    </submittedName>
</protein>
<proteinExistence type="predicted"/>
<comment type="caution">
    <text evidence="1">The sequence shown here is derived from an EMBL/GenBank/DDBJ whole genome shotgun (WGS) entry which is preliminary data.</text>
</comment>